<dbReference type="AlphaFoldDB" id="U3TI92"/>
<keyword evidence="2" id="KW-1185">Reference proteome</keyword>
<dbReference type="STRING" id="1198449.ACAM_1605"/>
<dbReference type="EMBL" id="AP012489">
    <property type="protein sequence ID" value="BAN91074.1"/>
    <property type="molecule type" value="Genomic_DNA"/>
</dbReference>
<dbReference type="Proteomes" id="UP000016887">
    <property type="component" value="Chromosome"/>
</dbReference>
<evidence type="ECO:0000313" key="1">
    <source>
        <dbReference type="EMBL" id="BAN91074.1"/>
    </source>
</evidence>
<evidence type="ECO:0000313" key="2">
    <source>
        <dbReference type="Proteomes" id="UP000016887"/>
    </source>
</evidence>
<dbReference type="GeneID" id="17110794"/>
<protein>
    <submittedName>
        <fullName evidence="1">Uncharacterized protein</fullName>
    </submittedName>
</protein>
<organism evidence="1 2">
    <name type="scientific">Aeropyrum camini SY1 = JCM 12091</name>
    <dbReference type="NCBI Taxonomy" id="1198449"/>
    <lineage>
        <taxon>Archaea</taxon>
        <taxon>Thermoproteota</taxon>
        <taxon>Thermoprotei</taxon>
        <taxon>Desulfurococcales</taxon>
        <taxon>Desulfurococcaceae</taxon>
        <taxon>Aeropyrum</taxon>
    </lineage>
</organism>
<reference evidence="1 2" key="1">
    <citation type="journal article" date="2013" name="Appl. Environ. Microbiol.">
        <title>Variation of the Virus-Related Elements within Syntenic Genomes of the Hyperthermophilic Archaeon Aeropyrum.</title>
        <authorList>
            <person name="Daifuku T."/>
            <person name="Yoshida T."/>
            <person name="Kitamura T."/>
            <person name="Kawaichi S."/>
            <person name="Inoue T."/>
            <person name="Nomura K."/>
            <person name="Yoshida Y."/>
            <person name="Kuno S."/>
            <person name="Sako Y."/>
        </authorList>
    </citation>
    <scope>NUCLEOTIDE SEQUENCE [LARGE SCALE GENOMIC DNA]</scope>
    <source>
        <strain evidence="1 2">SY1</strain>
    </source>
</reference>
<proteinExistence type="predicted"/>
<sequence>MRPSFSKAAALTILAVLLASPLFSLYAAADVYTEQVSGETIKIGITISLTGKYRQKVYRPSAA</sequence>
<gene>
    <name evidence="1" type="ORF">ACAM_1605</name>
</gene>
<dbReference type="KEGG" id="acj:ACAM_1605"/>
<name>U3TI92_9CREN</name>
<accession>U3TI92</accession>
<dbReference type="RefSeq" id="WP_022542340.1">
    <property type="nucleotide sequence ID" value="NC_022521.1"/>
</dbReference>